<feature type="compositionally biased region" description="Acidic residues" evidence="12">
    <location>
        <begin position="1"/>
        <end position="10"/>
    </location>
</feature>
<feature type="transmembrane region" description="Helical" evidence="13">
    <location>
        <begin position="171"/>
        <end position="190"/>
    </location>
</feature>
<evidence type="ECO:0000256" key="7">
    <source>
        <dbReference type="ARBA" id="ARBA00023132"/>
    </source>
</evidence>
<feature type="region of interest" description="Disordered" evidence="12">
    <location>
        <begin position="1"/>
        <end position="26"/>
    </location>
</feature>
<evidence type="ECO:0000256" key="11">
    <source>
        <dbReference type="SAM" id="Coils"/>
    </source>
</evidence>
<keyword evidence="11" id="KW-0175">Coiled coil</keyword>
<comment type="similarity">
    <text evidence="2">Belongs to the GLE1 family.</text>
</comment>
<evidence type="ECO:0000256" key="10">
    <source>
        <dbReference type="ARBA" id="ARBA00029983"/>
    </source>
</evidence>
<keyword evidence="7" id="KW-0906">Nuclear pore complex</keyword>
<dbReference type="PANTHER" id="PTHR12960:SF0">
    <property type="entry name" value="MRNA EXPORT FACTOR GLE1"/>
    <property type="match status" value="1"/>
</dbReference>
<evidence type="ECO:0000256" key="9">
    <source>
        <dbReference type="ARBA" id="ARBA00026227"/>
    </source>
</evidence>
<dbReference type="GO" id="GO:0044614">
    <property type="term" value="C:nuclear pore cytoplasmic filaments"/>
    <property type="evidence" value="ECO:0007669"/>
    <property type="project" value="TreeGrafter"/>
</dbReference>
<dbReference type="GO" id="GO:0031369">
    <property type="term" value="F:translation initiation factor binding"/>
    <property type="evidence" value="ECO:0007669"/>
    <property type="project" value="TreeGrafter"/>
</dbReference>
<dbReference type="GO" id="GO:0005543">
    <property type="term" value="F:phospholipid binding"/>
    <property type="evidence" value="ECO:0007669"/>
    <property type="project" value="TreeGrafter"/>
</dbReference>
<protein>
    <recommendedName>
        <fullName evidence="9">mRNA export factor GLE1</fullName>
    </recommendedName>
    <alternativeName>
        <fullName evidence="10">Nucleoporin GLE1</fullName>
    </alternativeName>
</protein>
<evidence type="ECO:0000256" key="4">
    <source>
        <dbReference type="ARBA" id="ARBA00022816"/>
    </source>
</evidence>
<dbReference type="GO" id="GO:0016973">
    <property type="term" value="P:poly(A)+ mRNA export from nucleus"/>
    <property type="evidence" value="ECO:0007669"/>
    <property type="project" value="InterPro"/>
</dbReference>
<dbReference type="EMBL" id="JRKL02012454">
    <property type="protein sequence ID" value="KAF3945406.1"/>
    <property type="molecule type" value="Genomic_DNA"/>
</dbReference>
<evidence type="ECO:0000313" key="15">
    <source>
        <dbReference type="Proteomes" id="UP000737018"/>
    </source>
</evidence>
<gene>
    <name evidence="14" type="ORF">CMV_028223</name>
</gene>
<evidence type="ECO:0000256" key="8">
    <source>
        <dbReference type="ARBA" id="ARBA00023242"/>
    </source>
</evidence>
<feature type="coiled-coil region" evidence="11">
    <location>
        <begin position="139"/>
        <end position="170"/>
    </location>
</feature>
<keyword evidence="15" id="KW-1185">Reference proteome</keyword>
<keyword evidence="5" id="KW-0653">Protein transport</keyword>
<keyword evidence="3" id="KW-0813">Transport</keyword>
<dbReference type="InterPro" id="IPR012476">
    <property type="entry name" value="GLE1"/>
</dbReference>
<keyword evidence="13" id="KW-1133">Transmembrane helix</keyword>
<evidence type="ECO:0000256" key="5">
    <source>
        <dbReference type="ARBA" id="ARBA00022927"/>
    </source>
</evidence>
<keyword evidence="6" id="KW-0811">Translocation</keyword>
<keyword evidence="4" id="KW-0509">mRNA transport</keyword>
<comment type="subcellular location">
    <subcellularLocation>
        <location evidence="1">Nucleus</location>
        <location evidence="1">Nuclear pore complex</location>
    </subcellularLocation>
</comment>
<reference evidence="14" key="1">
    <citation type="submission" date="2020-03" db="EMBL/GenBank/DDBJ databases">
        <title>Castanea mollissima Vanexum genome sequencing.</title>
        <authorList>
            <person name="Staton M."/>
        </authorList>
    </citation>
    <scope>NUCLEOTIDE SEQUENCE</scope>
    <source>
        <tissue evidence="14">Leaf</tissue>
    </source>
</reference>
<proteinExistence type="inferred from homology"/>
<dbReference type="AlphaFoldDB" id="A0A8J4QGA8"/>
<feature type="coiled-coil region" evidence="11">
    <location>
        <begin position="231"/>
        <end position="258"/>
    </location>
</feature>
<organism evidence="14 15">
    <name type="scientific">Castanea mollissima</name>
    <name type="common">Chinese chestnut</name>
    <dbReference type="NCBI Taxonomy" id="60419"/>
    <lineage>
        <taxon>Eukaryota</taxon>
        <taxon>Viridiplantae</taxon>
        <taxon>Streptophyta</taxon>
        <taxon>Embryophyta</taxon>
        <taxon>Tracheophyta</taxon>
        <taxon>Spermatophyta</taxon>
        <taxon>Magnoliopsida</taxon>
        <taxon>eudicotyledons</taxon>
        <taxon>Gunneridae</taxon>
        <taxon>Pentapetalae</taxon>
        <taxon>rosids</taxon>
        <taxon>fabids</taxon>
        <taxon>Fagales</taxon>
        <taxon>Fagaceae</taxon>
        <taxon>Castanea</taxon>
    </lineage>
</organism>
<keyword evidence="13" id="KW-0812">Transmembrane</keyword>
<comment type="caution">
    <text evidence="14">The sequence shown here is derived from an EMBL/GenBank/DDBJ whole genome shotgun (WGS) entry which is preliminary data.</text>
</comment>
<accession>A0A8J4QGA8</accession>
<evidence type="ECO:0000256" key="1">
    <source>
        <dbReference type="ARBA" id="ARBA00004567"/>
    </source>
</evidence>
<name>A0A8J4QGA8_9ROSI</name>
<evidence type="ECO:0000256" key="2">
    <source>
        <dbReference type="ARBA" id="ARBA00011056"/>
    </source>
</evidence>
<dbReference type="GO" id="GO:0005737">
    <property type="term" value="C:cytoplasm"/>
    <property type="evidence" value="ECO:0007669"/>
    <property type="project" value="TreeGrafter"/>
</dbReference>
<dbReference type="Pfam" id="PF07817">
    <property type="entry name" value="GLE1"/>
    <property type="match status" value="1"/>
</dbReference>
<evidence type="ECO:0000313" key="14">
    <source>
        <dbReference type="EMBL" id="KAF3945406.1"/>
    </source>
</evidence>
<keyword evidence="13" id="KW-0472">Membrane</keyword>
<evidence type="ECO:0000256" key="3">
    <source>
        <dbReference type="ARBA" id="ARBA00022448"/>
    </source>
</evidence>
<evidence type="ECO:0000256" key="12">
    <source>
        <dbReference type="SAM" id="MobiDB-lite"/>
    </source>
</evidence>
<dbReference type="PANTHER" id="PTHR12960">
    <property type="entry name" value="GLE-1-RELATED"/>
    <property type="match status" value="1"/>
</dbReference>
<dbReference type="GO" id="GO:0015031">
    <property type="term" value="P:protein transport"/>
    <property type="evidence" value="ECO:0007669"/>
    <property type="project" value="UniProtKB-KW"/>
</dbReference>
<dbReference type="Proteomes" id="UP000737018">
    <property type="component" value="Unassembled WGS sequence"/>
</dbReference>
<evidence type="ECO:0000256" key="6">
    <source>
        <dbReference type="ARBA" id="ARBA00023010"/>
    </source>
</evidence>
<feature type="transmembrane region" description="Helical" evidence="13">
    <location>
        <begin position="202"/>
        <end position="221"/>
    </location>
</feature>
<dbReference type="Gene3D" id="1.25.40.510">
    <property type="entry name" value="GLE1-like"/>
    <property type="match status" value="1"/>
</dbReference>
<dbReference type="GO" id="GO:0000822">
    <property type="term" value="F:inositol hexakisphosphate binding"/>
    <property type="evidence" value="ECO:0007669"/>
    <property type="project" value="TreeGrafter"/>
</dbReference>
<sequence length="582" mass="66706">MRVSVDENDDGTQSQVEEYGSLSDGESTFENQCSYLMGVEGVVETALNELSHENHLQVKEEIRNKISALETDLCEKYTSALTQVERYREARCEMDRRFDTQYQRKIAEALDNHLTTVQWDHELSSQIEERKIRSDTAYEEAKRKEKAFHEEKLRQEKAKAESELLDYEQSGTPLALAMPFVLFGASFLHFMRMLSIKLHKTLLFHFFVRCILFTTICNWFSGHLVPFLARLRVEEAKRAALEAERRAVKEAAERLGSETSTRAVARVAQEDAGLQMNANAGTSSKVLWAAESALNFEQARLHKFKEVDERNQALRSTYNKDLSSYEKLIKRSINQIRRSTKVVSEKACEIVEIFHDPHCPQSVSMAAFAKKVLSYCISPDNDAFACAYVIVLVTSQVPHAMDLLLAELHKACIYTVPKHITYSESAFESKGAYYKVLGYKESDGKLESTMDYLRRLESYMKLYGALVQTEVQGFQNTHGLKEGWAWMARFLNTLPVNRDTAVALSAFLKMAGFALYRKFKTQFIKVLSYIWNNFLQELKAWEDPAREDLNLSATIRDIQNYMEDKLFLKEPEGRALMGGALL</sequence>
<dbReference type="InterPro" id="IPR038506">
    <property type="entry name" value="GLE1-like_sf"/>
</dbReference>
<evidence type="ECO:0000256" key="13">
    <source>
        <dbReference type="SAM" id="Phobius"/>
    </source>
</evidence>
<keyword evidence="8" id="KW-0539">Nucleus</keyword>
<dbReference type="OrthoDB" id="420884at2759"/>